<organism evidence="2 3">
    <name type="scientific">Mycetomoellerius zeteki</name>
    <dbReference type="NCBI Taxonomy" id="64791"/>
    <lineage>
        <taxon>Eukaryota</taxon>
        <taxon>Metazoa</taxon>
        <taxon>Ecdysozoa</taxon>
        <taxon>Arthropoda</taxon>
        <taxon>Hexapoda</taxon>
        <taxon>Insecta</taxon>
        <taxon>Pterygota</taxon>
        <taxon>Neoptera</taxon>
        <taxon>Endopterygota</taxon>
        <taxon>Hymenoptera</taxon>
        <taxon>Apocrita</taxon>
        <taxon>Aculeata</taxon>
        <taxon>Formicoidea</taxon>
        <taxon>Formicidae</taxon>
        <taxon>Myrmicinae</taxon>
        <taxon>Mycetomoellerius</taxon>
    </lineage>
</organism>
<accession>A0A151X1Z2</accession>
<feature type="transmembrane region" description="Helical" evidence="1">
    <location>
        <begin position="176"/>
        <end position="194"/>
    </location>
</feature>
<keyword evidence="3" id="KW-1185">Reference proteome</keyword>
<gene>
    <name evidence="2" type="ORF">ALC60_06784</name>
</gene>
<evidence type="ECO:0000256" key="1">
    <source>
        <dbReference type="SAM" id="Phobius"/>
    </source>
</evidence>
<feature type="transmembrane region" description="Helical" evidence="1">
    <location>
        <begin position="206"/>
        <end position="227"/>
    </location>
</feature>
<feature type="transmembrane region" description="Helical" evidence="1">
    <location>
        <begin position="267"/>
        <end position="285"/>
    </location>
</feature>
<reference evidence="2 3" key="1">
    <citation type="submission" date="2015-09" db="EMBL/GenBank/DDBJ databases">
        <title>Trachymyrmex zeteki WGS genome.</title>
        <authorList>
            <person name="Nygaard S."/>
            <person name="Hu H."/>
            <person name="Boomsma J."/>
            <person name="Zhang G."/>
        </authorList>
    </citation>
    <scope>NUCLEOTIDE SEQUENCE [LARGE SCALE GENOMIC DNA]</scope>
    <source>
        <strain evidence="2">Tzet28-1</strain>
        <tissue evidence="2">Whole body</tissue>
    </source>
</reference>
<name>A0A151X1Z2_9HYME</name>
<evidence type="ECO:0000313" key="2">
    <source>
        <dbReference type="EMBL" id="KYQ54240.1"/>
    </source>
</evidence>
<keyword evidence="1" id="KW-0812">Transmembrane</keyword>
<sequence length="349" mass="39699">MQVAVVGAKVLTKLAEFRLNELEKRTSCGPCGARLSGTDAMEAKERDSLEDTLGGFSGVRGRKSRWAFHNERSSQYVVTRRLTLPQPRTRRVDNRFREGTTATVLVLLPLWMMFERRRHSGNQVDSQSVHFPHRDRSPTSLHKGNRLFHALKHSRVRDKIRDVNTVGFSSFFFKGILKPSVLKVTLVLLLLTLLSMTKVEGWNATGLVSLTLIIVVIIKLFSIAIAYSDLVDMSGDWSYLIEFGFGVILIAIVVGIELLVIMRTLHTVAVIAAVFGTFLSSISLMDLHQNMSVNSWWWEKKLINGCIYHVLRQYTLLWCLRIEEKPRVITIFDNVPNEQELDVTMLNSQ</sequence>
<keyword evidence="1" id="KW-0472">Membrane</keyword>
<evidence type="ECO:0000313" key="3">
    <source>
        <dbReference type="Proteomes" id="UP000075809"/>
    </source>
</evidence>
<dbReference type="AlphaFoldDB" id="A0A151X1Z2"/>
<dbReference type="EMBL" id="KQ982585">
    <property type="protein sequence ID" value="KYQ54240.1"/>
    <property type="molecule type" value="Genomic_DNA"/>
</dbReference>
<keyword evidence="1" id="KW-1133">Transmembrane helix</keyword>
<protein>
    <submittedName>
        <fullName evidence="2">Uncharacterized protein</fullName>
    </submittedName>
</protein>
<proteinExistence type="predicted"/>
<feature type="transmembrane region" description="Helical" evidence="1">
    <location>
        <begin position="239"/>
        <end position="260"/>
    </location>
</feature>
<dbReference type="Proteomes" id="UP000075809">
    <property type="component" value="Unassembled WGS sequence"/>
</dbReference>